<evidence type="ECO:0000313" key="2">
    <source>
        <dbReference type="EMBL" id="XBS69887.1"/>
    </source>
</evidence>
<gene>
    <name evidence="2" type="ORF">ABK905_00405</name>
</gene>
<name>A0AAU7QAE0_9GAMM</name>
<accession>A0AAU7QAE0</accession>
<feature type="chain" id="PRO_5043717099" evidence="1">
    <location>
        <begin position="27"/>
        <end position="185"/>
    </location>
</feature>
<dbReference type="AlphaFoldDB" id="A0AAU7QAE0"/>
<reference evidence="2" key="1">
    <citation type="submission" date="2024-06" db="EMBL/GenBank/DDBJ databases">
        <authorList>
            <person name="Coelho C."/>
            <person name="Bento M."/>
            <person name="Garcia E."/>
            <person name="Camelo A."/>
            <person name="Brandao I."/>
            <person name="Espirito Santo C."/>
            <person name="Trovao J."/>
            <person name="Verissimo A."/>
            <person name="Costa J."/>
            <person name="Tiago I."/>
        </authorList>
    </citation>
    <scope>NUCLEOTIDE SEQUENCE</scope>
    <source>
        <strain evidence="2">KWT182</strain>
    </source>
</reference>
<keyword evidence="1" id="KW-0732">Signal</keyword>
<feature type="signal peptide" evidence="1">
    <location>
        <begin position="1"/>
        <end position="26"/>
    </location>
</feature>
<protein>
    <submittedName>
        <fullName evidence="2">Uncharacterized protein</fullName>
    </submittedName>
</protein>
<proteinExistence type="predicted"/>
<organism evidence="2">
    <name type="scientific">Acerihabitans sp. KWT182</name>
    <dbReference type="NCBI Taxonomy" id="3157919"/>
    <lineage>
        <taxon>Bacteria</taxon>
        <taxon>Pseudomonadati</taxon>
        <taxon>Pseudomonadota</taxon>
        <taxon>Gammaproteobacteria</taxon>
        <taxon>Enterobacterales</taxon>
        <taxon>Pectobacteriaceae</taxon>
        <taxon>Acerihabitans</taxon>
    </lineage>
</organism>
<sequence length="185" mass="20430">MKRTYSANVVLMASVFLIVGYGAASAARLSSDANQTGQGTTMAASSDGENMFYLFHYLPVRPRHPNQYPLRINGDAVNRFRSGSRFILQAYPFGPPLSVLVESASVFNGIRRFTGDISSAELQHIGSFSITISADGRDTLGNISINHDDYDFSTRNGQGVMRVINPDRQPVERCYPNRYHVLVCS</sequence>
<dbReference type="EMBL" id="CP157947">
    <property type="protein sequence ID" value="XBS69887.1"/>
    <property type="molecule type" value="Genomic_DNA"/>
</dbReference>
<evidence type="ECO:0000256" key="1">
    <source>
        <dbReference type="SAM" id="SignalP"/>
    </source>
</evidence>